<proteinExistence type="predicted"/>
<feature type="region of interest" description="Disordered" evidence="1">
    <location>
        <begin position="217"/>
        <end position="250"/>
    </location>
</feature>
<evidence type="ECO:0000256" key="1">
    <source>
        <dbReference type="SAM" id="MobiDB-lite"/>
    </source>
</evidence>
<feature type="chain" id="PRO_5046419961" evidence="2">
    <location>
        <begin position="17"/>
        <end position="250"/>
    </location>
</feature>
<evidence type="ECO:0000313" key="4">
    <source>
        <dbReference type="Proteomes" id="UP001363151"/>
    </source>
</evidence>
<gene>
    <name evidence="3" type="ORF">SO694_00102064</name>
</gene>
<dbReference type="Proteomes" id="UP001363151">
    <property type="component" value="Unassembled WGS sequence"/>
</dbReference>
<accession>A0ABR1FN97</accession>
<comment type="caution">
    <text evidence="3">The sequence shown here is derived from an EMBL/GenBank/DDBJ whole genome shotgun (WGS) entry which is preliminary data.</text>
</comment>
<keyword evidence="2" id="KW-0732">Signal</keyword>
<reference evidence="3 4" key="1">
    <citation type="submission" date="2024-03" db="EMBL/GenBank/DDBJ databases">
        <title>Aureococcus anophagefferens CCMP1851 and Kratosvirus quantuckense: Draft genome of a second virus-susceptible host strain in the model system.</title>
        <authorList>
            <person name="Chase E."/>
            <person name="Truchon A.R."/>
            <person name="Schepens W."/>
            <person name="Wilhelm S.W."/>
        </authorList>
    </citation>
    <scope>NUCLEOTIDE SEQUENCE [LARGE SCALE GENOMIC DNA]</scope>
    <source>
        <strain evidence="3 4">CCMP1851</strain>
    </source>
</reference>
<evidence type="ECO:0000313" key="3">
    <source>
        <dbReference type="EMBL" id="KAK7234006.1"/>
    </source>
</evidence>
<keyword evidence="4" id="KW-1185">Reference proteome</keyword>
<feature type="signal peptide" evidence="2">
    <location>
        <begin position="1"/>
        <end position="16"/>
    </location>
</feature>
<evidence type="ECO:0000256" key="2">
    <source>
        <dbReference type="SAM" id="SignalP"/>
    </source>
</evidence>
<organism evidence="3 4">
    <name type="scientific">Aureococcus anophagefferens</name>
    <name type="common">Harmful bloom alga</name>
    <dbReference type="NCBI Taxonomy" id="44056"/>
    <lineage>
        <taxon>Eukaryota</taxon>
        <taxon>Sar</taxon>
        <taxon>Stramenopiles</taxon>
        <taxon>Ochrophyta</taxon>
        <taxon>Pelagophyceae</taxon>
        <taxon>Pelagomonadales</taxon>
        <taxon>Pelagomonadaceae</taxon>
        <taxon>Aureococcus</taxon>
    </lineage>
</organism>
<dbReference type="EMBL" id="JBBJCI010000353">
    <property type="protein sequence ID" value="KAK7234006.1"/>
    <property type="molecule type" value="Genomic_DNA"/>
</dbReference>
<protein>
    <submittedName>
        <fullName evidence="3">Uncharacterized protein</fullName>
    </submittedName>
</protein>
<sequence length="250" mass="27584">MRRLWFALLGVAASGADLPQRVIQYGAVRTASTLLFQELCVVFFLVHGERGDVSCSFKSPGKYPPLPSPRKRRFDVLKMHRPPLSDSHNSRVWVFATTNATGDAAALDAFRARGFPVKLVQATDELARRGHQEFAARLADVFDLGSDDRRALYAYVRSWKVLRQCCGPQMSQDWYRELLRRAGTAVPGPPHHARDSPSYPACEIYDPTPAVNARMAATNTGAETFRPRPGAAGASATVACQGDPNMQRPK</sequence>
<name>A0ABR1FN97_AURAN</name>